<evidence type="ECO:0000259" key="4">
    <source>
        <dbReference type="PROSITE" id="PS50110"/>
    </source>
</evidence>
<dbReference type="SMART" id="SM00448">
    <property type="entry name" value="REC"/>
    <property type="match status" value="1"/>
</dbReference>
<evidence type="ECO:0000259" key="5">
    <source>
        <dbReference type="PROSITE" id="PS50930"/>
    </source>
</evidence>
<proteinExistence type="predicted"/>
<dbReference type="InterPro" id="IPR039420">
    <property type="entry name" value="WalR-like"/>
</dbReference>
<dbReference type="Pfam" id="PF00072">
    <property type="entry name" value="Response_reg"/>
    <property type="match status" value="1"/>
</dbReference>
<sequence length="264" mass="30608">MNESLTAILADDEALLSYQLNRMLADVWPELDIKDTVSDGEEALGSIIEKNPDVVFLDIRMPRLDGIELANRLMQLEHPPYIVFVTAYDEYAVNAFEANALDYLLKPITLERLAKCVEKVKDRLKRDRNGGEQNYLNELALQLKQITTQSSKTPLKWLRVLNRDEIELIHMSDVQYFKAEDKYITVYKKEVGKTKSYLIRGCLRDLIEQLDPDDFWQIHRSIVVRVSEIEKVKKEITGKMYVLISGNKLPVSRAMQSKFLQNKK</sequence>
<evidence type="ECO:0000313" key="7">
    <source>
        <dbReference type="Proteomes" id="UP000184774"/>
    </source>
</evidence>
<keyword evidence="2" id="KW-0238">DNA-binding</keyword>
<dbReference type="InterPro" id="IPR001789">
    <property type="entry name" value="Sig_transdc_resp-reg_receiver"/>
</dbReference>
<dbReference type="RefSeq" id="WP_074373273.1">
    <property type="nucleotide sequence ID" value="NZ_AP024907.1"/>
</dbReference>
<dbReference type="SMART" id="SM00850">
    <property type="entry name" value="LytTR"/>
    <property type="match status" value="1"/>
</dbReference>
<dbReference type="SUPFAM" id="SSF52172">
    <property type="entry name" value="CheY-like"/>
    <property type="match status" value="1"/>
</dbReference>
<evidence type="ECO:0000256" key="3">
    <source>
        <dbReference type="PROSITE-ProRule" id="PRU00169"/>
    </source>
</evidence>
<dbReference type="Pfam" id="PF04397">
    <property type="entry name" value="LytTR"/>
    <property type="match status" value="1"/>
</dbReference>
<dbReference type="InterPro" id="IPR007492">
    <property type="entry name" value="LytTR_DNA-bd_dom"/>
</dbReference>
<dbReference type="PANTHER" id="PTHR48111">
    <property type="entry name" value="REGULATOR OF RPOS"/>
    <property type="match status" value="1"/>
</dbReference>
<dbReference type="OrthoDB" id="236568at2"/>
<keyword evidence="3" id="KW-0597">Phosphoprotein</keyword>
<protein>
    <submittedName>
        <fullName evidence="6">Transcriptional regulatory protein YehT</fullName>
    </submittedName>
</protein>
<organism evidence="6 7">
    <name type="scientific">Vibrio spartinae</name>
    <dbReference type="NCBI Taxonomy" id="1918945"/>
    <lineage>
        <taxon>Bacteria</taxon>
        <taxon>Pseudomonadati</taxon>
        <taxon>Pseudomonadota</taxon>
        <taxon>Gammaproteobacteria</taxon>
        <taxon>Vibrionales</taxon>
        <taxon>Vibrionaceae</taxon>
        <taxon>Vibrio</taxon>
    </lineage>
</organism>
<feature type="domain" description="HTH LytTR-type" evidence="5">
    <location>
        <begin position="163"/>
        <end position="264"/>
    </location>
</feature>
<feature type="domain" description="Response regulatory" evidence="4">
    <location>
        <begin position="6"/>
        <end position="121"/>
    </location>
</feature>
<dbReference type="Gene3D" id="2.40.50.1020">
    <property type="entry name" value="LytTr DNA-binding domain"/>
    <property type="match status" value="1"/>
</dbReference>
<dbReference type="AlphaFoldDB" id="A0A1N6M5N0"/>
<reference evidence="6 7" key="1">
    <citation type="submission" date="2016-12" db="EMBL/GenBank/DDBJ databases">
        <authorList>
            <person name="Song W.-J."/>
            <person name="Kurnit D.M."/>
        </authorList>
    </citation>
    <scope>NUCLEOTIDE SEQUENCE [LARGE SCALE GENOMIC DNA]</scope>
    <source>
        <strain evidence="6 7">CECT 9026</strain>
    </source>
</reference>
<dbReference type="GO" id="GO:0005829">
    <property type="term" value="C:cytosol"/>
    <property type="evidence" value="ECO:0007669"/>
    <property type="project" value="TreeGrafter"/>
</dbReference>
<dbReference type="PROSITE" id="PS50110">
    <property type="entry name" value="RESPONSE_REGULATORY"/>
    <property type="match status" value="1"/>
</dbReference>
<feature type="modified residue" description="4-aspartylphosphate" evidence="3">
    <location>
        <position position="58"/>
    </location>
</feature>
<dbReference type="GO" id="GO:0000156">
    <property type="term" value="F:phosphorelay response regulator activity"/>
    <property type="evidence" value="ECO:0007669"/>
    <property type="project" value="TreeGrafter"/>
</dbReference>
<gene>
    <name evidence="6" type="primary">yehT_2</name>
    <name evidence="6" type="ORF">VSP9026_02481</name>
</gene>
<accession>A0A1N6M5N0</accession>
<evidence type="ECO:0000256" key="2">
    <source>
        <dbReference type="ARBA" id="ARBA00023125"/>
    </source>
</evidence>
<dbReference type="Proteomes" id="UP000184774">
    <property type="component" value="Unassembled WGS sequence"/>
</dbReference>
<name>A0A1N6M5N0_9VIBR</name>
<evidence type="ECO:0000313" key="6">
    <source>
        <dbReference type="EMBL" id="SIO94751.1"/>
    </source>
</evidence>
<dbReference type="EMBL" id="FSSB01000016">
    <property type="protein sequence ID" value="SIO94751.1"/>
    <property type="molecule type" value="Genomic_DNA"/>
</dbReference>
<dbReference type="GO" id="GO:0006355">
    <property type="term" value="P:regulation of DNA-templated transcription"/>
    <property type="evidence" value="ECO:0007669"/>
    <property type="project" value="TreeGrafter"/>
</dbReference>
<dbReference type="GO" id="GO:0032993">
    <property type="term" value="C:protein-DNA complex"/>
    <property type="evidence" value="ECO:0007669"/>
    <property type="project" value="TreeGrafter"/>
</dbReference>
<keyword evidence="1" id="KW-0902">Two-component regulatory system</keyword>
<dbReference type="InterPro" id="IPR011006">
    <property type="entry name" value="CheY-like_superfamily"/>
</dbReference>
<dbReference type="GO" id="GO:0000976">
    <property type="term" value="F:transcription cis-regulatory region binding"/>
    <property type="evidence" value="ECO:0007669"/>
    <property type="project" value="TreeGrafter"/>
</dbReference>
<dbReference type="Gene3D" id="3.40.50.2300">
    <property type="match status" value="1"/>
</dbReference>
<dbReference type="PANTHER" id="PTHR48111:SF69">
    <property type="entry name" value="RESPONSE REGULATOR RECEIVER"/>
    <property type="match status" value="1"/>
</dbReference>
<evidence type="ECO:0000256" key="1">
    <source>
        <dbReference type="ARBA" id="ARBA00023012"/>
    </source>
</evidence>
<dbReference type="PROSITE" id="PS50930">
    <property type="entry name" value="HTH_LYTTR"/>
    <property type="match status" value="1"/>
</dbReference>